<sequence length="289" mass="31857">MIDDFKVEPDHARSKGKKGKQILGATKKGKPYKEDTLAKGKKGPKASTYEPMYEPRNSFAAHKWDHMLKARWTILLYYGPKRAHKSVLVKIGNCWLRVHLRHHSYICFTVQKWHQNKVRREVGGKTNPSKRSQLVNQPTDSDEDYQAPQTKAKKQTAALLPATSAKVGSASTPQTSNTSGSKQGSRSASQSTERTHTHIGGKPSASSPMESSSKYSGSKVASESGGSNKALTVLPSAMKLSNEESAMRIWPVPNGLCRGLRRSTWRVAKSEMANLGGASWRRKRSAQIG</sequence>
<dbReference type="EMBL" id="JACEIK010007804">
    <property type="protein sequence ID" value="MCE3050674.1"/>
    <property type="molecule type" value="Genomic_DNA"/>
</dbReference>
<evidence type="ECO:0000313" key="2">
    <source>
        <dbReference type="EMBL" id="MCE3050674.1"/>
    </source>
</evidence>
<feature type="compositionally biased region" description="Polar residues" evidence="1">
    <location>
        <begin position="126"/>
        <end position="139"/>
    </location>
</feature>
<organism evidence="2 3">
    <name type="scientific">Datura stramonium</name>
    <name type="common">Jimsonweed</name>
    <name type="synonym">Common thornapple</name>
    <dbReference type="NCBI Taxonomy" id="4076"/>
    <lineage>
        <taxon>Eukaryota</taxon>
        <taxon>Viridiplantae</taxon>
        <taxon>Streptophyta</taxon>
        <taxon>Embryophyta</taxon>
        <taxon>Tracheophyta</taxon>
        <taxon>Spermatophyta</taxon>
        <taxon>Magnoliopsida</taxon>
        <taxon>eudicotyledons</taxon>
        <taxon>Gunneridae</taxon>
        <taxon>Pentapetalae</taxon>
        <taxon>asterids</taxon>
        <taxon>lamiids</taxon>
        <taxon>Solanales</taxon>
        <taxon>Solanaceae</taxon>
        <taxon>Solanoideae</taxon>
        <taxon>Datureae</taxon>
        <taxon>Datura</taxon>
    </lineage>
</organism>
<feature type="region of interest" description="Disordered" evidence="1">
    <location>
        <begin position="1"/>
        <end position="49"/>
    </location>
</feature>
<evidence type="ECO:0000313" key="3">
    <source>
        <dbReference type="Proteomes" id="UP000823775"/>
    </source>
</evidence>
<accession>A0ABS8WND4</accession>
<keyword evidence="3" id="KW-1185">Reference proteome</keyword>
<feature type="region of interest" description="Disordered" evidence="1">
    <location>
        <begin position="120"/>
        <end position="227"/>
    </location>
</feature>
<feature type="compositionally biased region" description="Low complexity" evidence="1">
    <location>
        <begin position="146"/>
        <end position="163"/>
    </location>
</feature>
<name>A0ABS8WND4_DATST</name>
<proteinExistence type="predicted"/>
<dbReference type="Proteomes" id="UP000823775">
    <property type="component" value="Unassembled WGS sequence"/>
</dbReference>
<protein>
    <submittedName>
        <fullName evidence="2">Uncharacterized protein</fullName>
    </submittedName>
</protein>
<feature type="compositionally biased region" description="Low complexity" evidence="1">
    <location>
        <begin position="201"/>
        <end position="224"/>
    </location>
</feature>
<evidence type="ECO:0000256" key="1">
    <source>
        <dbReference type="SAM" id="MobiDB-lite"/>
    </source>
</evidence>
<feature type="compositionally biased region" description="Basic and acidic residues" evidence="1">
    <location>
        <begin position="1"/>
        <end position="13"/>
    </location>
</feature>
<gene>
    <name evidence="2" type="ORF">HAX54_047841</name>
</gene>
<reference evidence="2 3" key="1">
    <citation type="journal article" date="2021" name="BMC Genomics">
        <title>Datura genome reveals duplications of psychoactive alkaloid biosynthetic genes and high mutation rate following tissue culture.</title>
        <authorList>
            <person name="Rajewski A."/>
            <person name="Carter-House D."/>
            <person name="Stajich J."/>
            <person name="Litt A."/>
        </authorList>
    </citation>
    <scope>NUCLEOTIDE SEQUENCE [LARGE SCALE GENOMIC DNA]</scope>
    <source>
        <strain evidence="2">AR-01</strain>
    </source>
</reference>
<comment type="caution">
    <text evidence="2">The sequence shown here is derived from an EMBL/GenBank/DDBJ whole genome shotgun (WGS) entry which is preliminary data.</text>
</comment>
<feature type="compositionally biased region" description="Polar residues" evidence="1">
    <location>
        <begin position="169"/>
        <end position="192"/>
    </location>
</feature>